<protein>
    <submittedName>
        <fullName evidence="1">Uncharacterized protein</fullName>
    </submittedName>
</protein>
<evidence type="ECO:0000313" key="2">
    <source>
        <dbReference type="Proteomes" id="UP000814033"/>
    </source>
</evidence>
<organism evidence="1 2">
    <name type="scientific">Auriscalpium vulgare</name>
    <dbReference type="NCBI Taxonomy" id="40419"/>
    <lineage>
        <taxon>Eukaryota</taxon>
        <taxon>Fungi</taxon>
        <taxon>Dikarya</taxon>
        <taxon>Basidiomycota</taxon>
        <taxon>Agaricomycotina</taxon>
        <taxon>Agaricomycetes</taxon>
        <taxon>Russulales</taxon>
        <taxon>Auriscalpiaceae</taxon>
        <taxon>Auriscalpium</taxon>
    </lineage>
</organism>
<name>A0ACB8RAE6_9AGAM</name>
<gene>
    <name evidence="1" type="ORF">FA95DRAFT_1565899</name>
</gene>
<dbReference type="EMBL" id="MU276154">
    <property type="protein sequence ID" value="KAI0040983.1"/>
    <property type="molecule type" value="Genomic_DNA"/>
</dbReference>
<dbReference type="Proteomes" id="UP000814033">
    <property type="component" value="Unassembled WGS sequence"/>
</dbReference>
<sequence length="58" mass="6477">MKLAHQFASINSCSGIFDFRRRLFHPSTTSGPPACAMPWLPQQCAFYPTHARSRAPAI</sequence>
<accession>A0ACB8RAE6</accession>
<comment type="caution">
    <text evidence="1">The sequence shown here is derived from an EMBL/GenBank/DDBJ whole genome shotgun (WGS) entry which is preliminary data.</text>
</comment>
<keyword evidence="2" id="KW-1185">Reference proteome</keyword>
<reference evidence="1" key="1">
    <citation type="submission" date="2021-02" db="EMBL/GenBank/DDBJ databases">
        <authorList>
            <consortium name="DOE Joint Genome Institute"/>
            <person name="Ahrendt S."/>
            <person name="Looney B.P."/>
            <person name="Miyauchi S."/>
            <person name="Morin E."/>
            <person name="Drula E."/>
            <person name="Courty P.E."/>
            <person name="Chicoki N."/>
            <person name="Fauchery L."/>
            <person name="Kohler A."/>
            <person name="Kuo A."/>
            <person name="Labutti K."/>
            <person name="Pangilinan J."/>
            <person name="Lipzen A."/>
            <person name="Riley R."/>
            <person name="Andreopoulos W."/>
            <person name="He G."/>
            <person name="Johnson J."/>
            <person name="Barry K.W."/>
            <person name="Grigoriev I.V."/>
            <person name="Nagy L."/>
            <person name="Hibbett D."/>
            <person name="Henrissat B."/>
            <person name="Matheny P.B."/>
            <person name="Labbe J."/>
            <person name="Martin F."/>
        </authorList>
    </citation>
    <scope>NUCLEOTIDE SEQUENCE</scope>
    <source>
        <strain evidence="1">FP105234-sp</strain>
    </source>
</reference>
<proteinExistence type="predicted"/>
<evidence type="ECO:0000313" key="1">
    <source>
        <dbReference type="EMBL" id="KAI0040983.1"/>
    </source>
</evidence>
<reference evidence="1" key="2">
    <citation type="journal article" date="2022" name="New Phytol.">
        <title>Evolutionary transition to the ectomycorrhizal habit in the genomes of a hyperdiverse lineage of mushroom-forming fungi.</title>
        <authorList>
            <person name="Looney B."/>
            <person name="Miyauchi S."/>
            <person name="Morin E."/>
            <person name="Drula E."/>
            <person name="Courty P.E."/>
            <person name="Kohler A."/>
            <person name="Kuo A."/>
            <person name="LaButti K."/>
            <person name="Pangilinan J."/>
            <person name="Lipzen A."/>
            <person name="Riley R."/>
            <person name="Andreopoulos W."/>
            <person name="He G."/>
            <person name="Johnson J."/>
            <person name="Nolan M."/>
            <person name="Tritt A."/>
            <person name="Barry K.W."/>
            <person name="Grigoriev I.V."/>
            <person name="Nagy L.G."/>
            <person name="Hibbett D."/>
            <person name="Henrissat B."/>
            <person name="Matheny P.B."/>
            <person name="Labbe J."/>
            <person name="Martin F.M."/>
        </authorList>
    </citation>
    <scope>NUCLEOTIDE SEQUENCE</scope>
    <source>
        <strain evidence="1">FP105234-sp</strain>
    </source>
</reference>